<reference evidence="2" key="2">
    <citation type="submission" date="2011-02" db="EMBL/GenBank/DDBJ databases">
        <authorList>
            <person name="MacLean D."/>
        </authorList>
    </citation>
    <scope>NUCLEOTIDE SEQUENCE</scope>
</reference>
<name>F0WWD0_9STRA</name>
<dbReference type="PANTHER" id="PTHR19303:SF73">
    <property type="entry name" value="PROTEIN PDC2"/>
    <property type="match status" value="1"/>
</dbReference>
<sequence length="272" mass="31257">MSTTKIRIRFTQAQKLELREHRVAQPEQSQRMVCVWAQEHFKLPRHLPISALWDVLRSKDGEVVNISSKNNQLVHFPQLEAEPVRWIAQCERLQLPFVNGDTICVKAQNIRYELLLSASQSAAERLKGMKYSSGWLFQVPEKGLFIVEETTRGSQHCQRHNGKQKTSSAEAGNKRLREVNIFNMDETAYFYCASPTSTITRNRISGRKQMKKRLTVAFSCSTDGSLKLPLFFVGRARQPSSFKSKSAEDLDLEYGNSPKGVMNTRQFQWWVS</sequence>
<dbReference type="GO" id="GO:0003677">
    <property type="term" value="F:DNA binding"/>
    <property type="evidence" value="ECO:0007669"/>
    <property type="project" value="TreeGrafter"/>
</dbReference>
<proteinExistence type="predicted"/>
<evidence type="ECO:0000259" key="1">
    <source>
        <dbReference type="Pfam" id="PF03184"/>
    </source>
</evidence>
<feature type="domain" description="DDE-1" evidence="1">
    <location>
        <begin position="211"/>
        <end position="271"/>
    </location>
</feature>
<dbReference type="Pfam" id="PF03184">
    <property type="entry name" value="DDE_1"/>
    <property type="match status" value="1"/>
</dbReference>
<dbReference type="EMBL" id="FR824364">
    <property type="protein sequence ID" value="CCA25750.1"/>
    <property type="molecule type" value="Genomic_DNA"/>
</dbReference>
<gene>
    <name evidence="2" type="primary">AlNc14C319G10565</name>
    <name evidence="2" type="ORF">ALNC14_118940</name>
</gene>
<evidence type="ECO:0000313" key="2">
    <source>
        <dbReference type="EMBL" id="CCA25750.1"/>
    </source>
</evidence>
<dbReference type="InterPro" id="IPR004875">
    <property type="entry name" value="DDE_SF_endonuclease_dom"/>
</dbReference>
<reference evidence="2" key="1">
    <citation type="journal article" date="2011" name="PLoS Biol.">
        <title>Gene gain and loss during evolution of obligate parasitism in the white rust pathogen of Arabidopsis thaliana.</title>
        <authorList>
            <person name="Kemen E."/>
            <person name="Gardiner A."/>
            <person name="Schultz-Larsen T."/>
            <person name="Kemen A.C."/>
            <person name="Balmuth A.L."/>
            <person name="Robert-Seilaniantz A."/>
            <person name="Bailey K."/>
            <person name="Holub E."/>
            <person name="Studholme D.J."/>
            <person name="Maclean D."/>
            <person name="Jones J.D."/>
        </authorList>
    </citation>
    <scope>NUCLEOTIDE SEQUENCE</scope>
</reference>
<protein>
    <submittedName>
        <fullName evidence="2">DNA binding protein putative</fullName>
    </submittedName>
</protein>
<dbReference type="HOGENOM" id="CLU_018294_5_1_1"/>
<accession>F0WWD0</accession>
<dbReference type="InterPro" id="IPR050863">
    <property type="entry name" value="CenT-Element_Derived"/>
</dbReference>
<dbReference type="PANTHER" id="PTHR19303">
    <property type="entry name" value="TRANSPOSON"/>
    <property type="match status" value="1"/>
</dbReference>
<organism evidence="2">
    <name type="scientific">Albugo laibachii Nc14</name>
    <dbReference type="NCBI Taxonomy" id="890382"/>
    <lineage>
        <taxon>Eukaryota</taxon>
        <taxon>Sar</taxon>
        <taxon>Stramenopiles</taxon>
        <taxon>Oomycota</taxon>
        <taxon>Peronosporomycetes</taxon>
        <taxon>Albuginales</taxon>
        <taxon>Albuginaceae</taxon>
        <taxon>Albugo</taxon>
    </lineage>
</organism>
<dbReference type="GO" id="GO:0005634">
    <property type="term" value="C:nucleus"/>
    <property type="evidence" value="ECO:0007669"/>
    <property type="project" value="TreeGrafter"/>
</dbReference>
<dbReference type="AlphaFoldDB" id="F0WWD0"/>